<gene>
    <name evidence="1" type="ORF">METZ01_LOCUS242188</name>
</gene>
<dbReference type="EMBL" id="UINC01062574">
    <property type="protein sequence ID" value="SVB89334.1"/>
    <property type="molecule type" value="Genomic_DNA"/>
</dbReference>
<accession>A0A382HPP1</accession>
<organism evidence="1">
    <name type="scientific">marine metagenome</name>
    <dbReference type="NCBI Taxonomy" id="408172"/>
    <lineage>
        <taxon>unclassified sequences</taxon>
        <taxon>metagenomes</taxon>
        <taxon>ecological metagenomes</taxon>
    </lineage>
</organism>
<reference evidence="1" key="1">
    <citation type="submission" date="2018-05" db="EMBL/GenBank/DDBJ databases">
        <authorList>
            <person name="Lanie J.A."/>
            <person name="Ng W.-L."/>
            <person name="Kazmierczak K.M."/>
            <person name="Andrzejewski T.M."/>
            <person name="Davidsen T.M."/>
            <person name="Wayne K.J."/>
            <person name="Tettelin H."/>
            <person name="Glass J.I."/>
            <person name="Rusch D."/>
            <person name="Podicherti R."/>
            <person name="Tsui H.-C.T."/>
            <person name="Winkler M.E."/>
        </authorList>
    </citation>
    <scope>NUCLEOTIDE SEQUENCE</scope>
</reference>
<sequence>MPLITPTAIPFNTEERPVELTLLEVPQGISLCRKPAQEIAHLHRESSMRSGRELKAGEKITVADTGYLCAVLLEVEASEEPRSDWKYGDKNSYTITVQYLVWTRRHVR</sequence>
<feature type="non-terminal residue" evidence="1">
    <location>
        <position position="108"/>
    </location>
</feature>
<proteinExistence type="predicted"/>
<evidence type="ECO:0000313" key="1">
    <source>
        <dbReference type="EMBL" id="SVB89334.1"/>
    </source>
</evidence>
<protein>
    <submittedName>
        <fullName evidence="1">Uncharacterized protein</fullName>
    </submittedName>
</protein>
<dbReference type="AlphaFoldDB" id="A0A382HPP1"/>
<name>A0A382HPP1_9ZZZZ</name>